<feature type="compositionally biased region" description="Basic and acidic residues" evidence="3">
    <location>
        <begin position="10"/>
        <end position="25"/>
    </location>
</feature>
<dbReference type="RefSeq" id="WP_077249815.1">
    <property type="nucleotide sequence ID" value="NZ_AP021897.1"/>
</dbReference>
<gene>
    <name evidence="5" type="primary">korA</name>
</gene>
<dbReference type="EMBL" id="KP324830">
    <property type="protein sequence ID" value="AJQ17275.1"/>
    <property type="molecule type" value="Genomic_DNA"/>
</dbReference>
<evidence type="ECO:0000259" key="4">
    <source>
        <dbReference type="Pfam" id="PF16509"/>
    </source>
</evidence>
<organism evidence="5">
    <name type="scientific">Escherichia coli</name>
    <dbReference type="NCBI Taxonomy" id="562"/>
    <lineage>
        <taxon>Bacteria</taxon>
        <taxon>Pseudomonadati</taxon>
        <taxon>Pseudomonadota</taxon>
        <taxon>Gammaproteobacteria</taxon>
        <taxon>Enterobacterales</taxon>
        <taxon>Enterobacteriaceae</taxon>
        <taxon>Escherichia</taxon>
    </lineage>
</organism>
<proteinExistence type="predicted"/>
<dbReference type="PATRIC" id="fig|562.7267.peg.4812"/>
<name>A0A0C5PL20_ECOLX</name>
<feature type="region of interest" description="Disordered" evidence="3">
    <location>
        <begin position="1"/>
        <end position="25"/>
    </location>
</feature>
<reference evidence="5" key="1">
    <citation type="submission" date="2014-12" db="EMBL/GenBank/DDBJ databases">
        <title>Detection a broad host range IncP plasmid carrying cfr gene from extended-spectrum cephalosporin-resistant Escherichia coli.</title>
        <authorList>
            <person name="Liu X.-Q."/>
            <person name="Liu J.-H."/>
            <person name="Zeng Z.-l."/>
        </authorList>
    </citation>
    <scope>NUCLEOTIDE SEQUENCE</scope>
    <source>
        <strain evidence="5">FP671</strain>
        <plasmid evidence="5">pHNFP671</plasmid>
    </source>
</reference>
<dbReference type="Gene3D" id="1.10.10.2690">
    <property type="match status" value="1"/>
</dbReference>
<feature type="domain" description="TrfB transcriptional repressor protein" evidence="4">
    <location>
        <begin position="27"/>
        <end position="109"/>
    </location>
</feature>
<evidence type="ECO:0000256" key="1">
    <source>
        <dbReference type="ARBA" id="ARBA00023015"/>
    </source>
</evidence>
<dbReference type="AlphaFoldDB" id="A0A0C5PL20"/>
<evidence type="ECO:0000256" key="3">
    <source>
        <dbReference type="SAM" id="MobiDB-lite"/>
    </source>
</evidence>
<keyword evidence="5" id="KW-0614">Plasmid</keyword>
<accession>A0A0C5PL20</accession>
<dbReference type="InterPro" id="IPR032428">
    <property type="entry name" value="TrfB"/>
</dbReference>
<protein>
    <submittedName>
        <fullName evidence="5">KorA</fullName>
    </submittedName>
</protein>
<geneLocation type="plasmid" evidence="5">
    <name>pHNFP671</name>
</geneLocation>
<evidence type="ECO:0000256" key="2">
    <source>
        <dbReference type="ARBA" id="ARBA00023163"/>
    </source>
</evidence>
<dbReference type="InterPro" id="IPR053721">
    <property type="entry name" value="Fimbrial_Adhesin_Reg"/>
</dbReference>
<sequence length="120" mass="13710">MTTVNSNDLHVAKTGDEKSEKSEKKRLTNEVFARVTRSLNVGKQTLDIAYGVLVEGRPQKYFVETLDISRGAVSQAVNRVWDAYKQEVPDGFVRIEVVLPERQAFIVKKWADEAKRKQEE</sequence>
<keyword evidence="2" id="KW-0804">Transcription</keyword>
<keyword evidence="1" id="KW-0805">Transcription regulation</keyword>
<evidence type="ECO:0000313" key="5">
    <source>
        <dbReference type="EMBL" id="AJQ17275.1"/>
    </source>
</evidence>
<dbReference type="Pfam" id="PF16509">
    <property type="entry name" value="KORA"/>
    <property type="match status" value="1"/>
</dbReference>